<gene>
    <name evidence="1" type="ORF">X805_02230</name>
</gene>
<organism evidence="1 2">
    <name type="scientific">Sphaerotilus natans subsp. natans DSM 6575</name>
    <dbReference type="NCBI Taxonomy" id="1286631"/>
    <lineage>
        <taxon>Bacteria</taxon>
        <taxon>Pseudomonadati</taxon>
        <taxon>Pseudomonadota</taxon>
        <taxon>Betaproteobacteria</taxon>
        <taxon>Burkholderiales</taxon>
        <taxon>Sphaerotilaceae</taxon>
        <taxon>Sphaerotilus</taxon>
    </lineage>
</organism>
<comment type="caution">
    <text evidence="1">The sequence shown here is derived from an EMBL/GenBank/DDBJ whole genome shotgun (WGS) entry which is preliminary data.</text>
</comment>
<keyword evidence="2" id="KW-1185">Reference proteome</keyword>
<name>A0A059KS29_9BURK</name>
<sequence length="41" mass="4591">MHLLGSGGDQDRSTDHRVRFPMNSLWEPVCDISIGEAPRPL</sequence>
<evidence type="ECO:0000313" key="1">
    <source>
        <dbReference type="EMBL" id="KDB54241.1"/>
    </source>
</evidence>
<dbReference type="Proteomes" id="UP000026714">
    <property type="component" value="Unassembled WGS sequence"/>
</dbReference>
<accession>A0A059KS29</accession>
<protein>
    <submittedName>
        <fullName evidence="1">Uncharacterized protein</fullName>
    </submittedName>
</protein>
<reference evidence="1 2" key="1">
    <citation type="journal article" date="2014" name="FEMS Microbiol. Ecol.">
        <title>Sphaerotilus natans encrusted with nanoball-shaped Fe(III) oxide minerals formed by nitrate-reducing mixotrophic Fe(II) oxidation.</title>
        <authorList>
            <person name="Park S."/>
            <person name="Kim D.H."/>
            <person name="Lee J.H."/>
            <person name="Hur H.G."/>
        </authorList>
    </citation>
    <scope>NUCLEOTIDE SEQUENCE [LARGE SCALE GENOMIC DNA]</scope>
    <source>
        <strain evidence="1 2">DSM 6575</strain>
    </source>
</reference>
<proteinExistence type="predicted"/>
<dbReference type="EMBL" id="AZRA01000005">
    <property type="protein sequence ID" value="KDB54241.1"/>
    <property type="molecule type" value="Genomic_DNA"/>
</dbReference>
<dbReference type="AlphaFoldDB" id="A0A059KS29"/>
<evidence type="ECO:0000313" key="2">
    <source>
        <dbReference type="Proteomes" id="UP000026714"/>
    </source>
</evidence>